<evidence type="ECO:0000313" key="1">
    <source>
        <dbReference type="EMBL" id="MCY9521174.1"/>
    </source>
</evidence>
<comment type="caution">
    <text evidence="1">The sequence shown here is derived from an EMBL/GenBank/DDBJ whole genome shotgun (WGS) entry which is preliminary data.</text>
</comment>
<reference evidence="1 2" key="1">
    <citation type="submission" date="2022-05" db="EMBL/GenBank/DDBJ databases">
        <title>Genome Sequencing of Bee-Associated Microbes.</title>
        <authorList>
            <person name="Dunlap C."/>
        </authorList>
    </citation>
    <scope>NUCLEOTIDE SEQUENCE [LARGE SCALE GENOMIC DNA]</scope>
    <source>
        <strain evidence="1 2">NRRL NRS-1438</strain>
    </source>
</reference>
<dbReference type="EMBL" id="JAMDLW010000021">
    <property type="protein sequence ID" value="MCY9521174.1"/>
    <property type="molecule type" value="Genomic_DNA"/>
</dbReference>
<sequence>MQMALHLMDPWLIEKSINFRGGFGLHLDKFRCAMELMSEFSASRAWE</sequence>
<dbReference type="Proteomes" id="UP001207626">
    <property type="component" value="Unassembled WGS sequence"/>
</dbReference>
<dbReference type="RefSeq" id="WP_176392863.1">
    <property type="nucleotide sequence ID" value="NZ_JAMDLV010000007.1"/>
</dbReference>
<proteinExistence type="predicted"/>
<name>A0ABT4DV07_9BACL</name>
<protein>
    <submittedName>
        <fullName evidence="1">Uncharacterized protein</fullName>
    </submittedName>
</protein>
<accession>A0ABT4DV07</accession>
<evidence type="ECO:0000313" key="2">
    <source>
        <dbReference type="Proteomes" id="UP001207626"/>
    </source>
</evidence>
<gene>
    <name evidence="1" type="ORF">M5X09_16100</name>
</gene>
<organism evidence="1 2">
    <name type="scientific">Paenibacillus apiarius</name>
    <dbReference type="NCBI Taxonomy" id="46240"/>
    <lineage>
        <taxon>Bacteria</taxon>
        <taxon>Bacillati</taxon>
        <taxon>Bacillota</taxon>
        <taxon>Bacilli</taxon>
        <taxon>Bacillales</taxon>
        <taxon>Paenibacillaceae</taxon>
        <taxon>Paenibacillus</taxon>
    </lineage>
</organism>
<keyword evidence="2" id="KW-1185">Reference proteome</keyword>